<organism evidence="4 5">
    <name type="scientific">Eptatretus burgeri</name>
    <name type="common">Inshore hagfish</name>
    <dbReference type="NCBI Taxonomy" id="7764"/>
    <lineage>
        <taxon>Eukaryota</taxon>
        <taxon>Metazoa</taxon>
        <taxon>Chordata</taxon>
        <taxon>Craniata</taxon>
        <taxon>Vertebrata</taxon>
        <taxon>Cyclostomata</taxon>
        <taxon>Myxini</taxon>
        <taxon>Myxiniformes</taxon>
        <taxon>Myxinidae</taxon>
        <taxon>Eptatretinae</taxon>
        <taxon>Eptatretus</taxon>
    </lineage>
</organism>
<dbReference type="SUPFAM" id="SSF54928">
    <property type="entry name" value="RNA-binding domain, RBD"/>
    <property type="match status" value="1"/>
</dbReference>
<reference evidence="4" key="2">
    <citation type="submission" date="2025-09" db="UniProtKB">
        <authorList>
            <consortium name="Ensembl"/>
        </authorList>
    </citation>
    <scope>IDENTIFICATION</scope>
</reference>
<keyword evidence="1 2" id="KW-0694">RNA-binding</keyword>
<dbReference type="Proteomes" id="UP000694388">
    <property type="component" value="Unplaced"/>
</dbReference>
<feature type="domain" description="RRM" evidence="3">
    <location>
        <begin position="15"/>
        <end position="65"/>
    </location>
</feature>
<evidence type="ECO:0000256" key="2">
    <source>
        <dbReference type="PROSITE-ProRule" id="PRU00176"/>
    </source>
</evidence>
<evidence type="ECO:0000313" key="4">
    <source>
        <dbReference type="Ensembl" id="ENSEBUP00000017652.1"/>
    </source>
</evidence>
<reference evidence="4" key="1">
    <citation type="submission" date="2025-08" db="UniProtKB">
        <authorList>
            <consortium name="Ensembl"/>
        </authorList>
    </citation>
    <scope>IDENTIFICATION</scope>
</reference>
<dbReference type="PANTHER" id="PTHR48029">
    <property type="entry name" value="NUCLEOLAR PROTEIN 8"/>
    <property type="match status" value="1"/>
</dbReference>
<dbReference type="PROSITE" id="PS50102">
    <property type="entry name" value="RRM"/>
    <property type="match status" value="1"/>
</dbReference>
<evidence type="ECO:0000256" key="1">
    <source>
        <dbReference type="ARBA" id="ARBA00022884"/>
    </source>
</evidence>
<dbReference type="InterPro" id="IPR000504">
    <property type="entry name" value="RRM_dom"/>
</dbReference>
<dbReference type="Pfam" id="PF00076">
    <property type="entry name" value="RRM_1"/>
    <property type="match status" value="1"/>
</dbReference>
<accession>A0A8C4QNS2</accession>
<dbReference type="InterPro" id="IPR035979">
    <property type="entry name" value="RBD_domain_sf"/>
</dbReference>
<dbReference type="PANTHER" id="PTHR48029:SF1">
    <property type="entry name" value="NUCLEOLAR PROTEIN 8"/>
    <property type="match status" value="1"/>
</dbReference>
<sequence>MEAAAKSPDGARCDHRLFVGGLHHDATELEVEKRFRPFGEVGCITLKTRRDETGHPTKTFAYVDLCATEGQLHKCKNLYKSQ</sequence>
<dbReference type="Ensembl" id="ENSEBUT00000018228.1">
    <property type="protein sequence ID" value="ENSEBUP00000017652.1"/>
    <property type="gene ID" value="ENSEBUG00000011034.1"/>
</dbReference>
<dbReference type="AlphaFoldDB" id="A0A8C4QNS2"/>
<evidence type="ECO:0000259" key="3">
    <source>
        <dbReference type="PROSITE" id="PS50102"/>
    </source>
</evidence>
<evidence type="ECO:0000313" key="5">
    <source>
        <dbReference type="Proteomes" id="UP000694388"/>
    </source>
</evidence>
<name>A0A8C4QNS2_EPTBU</name>
<dbReference type="GO" id="GO:0003723">
    <property type="term" value="F:RNA binding"/>
    <property type="evidence" value="ECO:0007669"/>
    <property type="project" value="UniProtKB-UniRule"/>
</dbReference>
<dbReference type="InterPro" id="IPR012677">
    <property type="entry name" value="Nucleotide-bd_a/b_plait_sf"/>
</dbReference>
<dbReference type="Gene3D" id="3.30.70.330">
    <property type="match status" value="1"/>
</dbReference>
<protein>
    <recommendedName>
        <fullName evidence="3">RRM domain-containing protein</fullName>
    </recommendedName>
</protein>
<proteinExistence type="predicted"/>
<keyword evidence="5" id="KW-1185">Reference proteome</keyword>